<dbReference type="InterPro" id="IPR001563">
    <property type="entry name" value="Peptidase_S10"/>
</dbReference>
<evidence type="ECO:0000256" key="4">
    <source>
        <dbReference type="ARBA" id="ARBA00022729"/>
    </source>
</evidence>
<dbReference type="InterPro" id="IPR029058">
    <property type="entry name" value="AB_hydrolase_fold"/>
</dbReference>
<keyword evidence="6" id="KW-0325">Glycoprotein</keyword>
<dbReference type="PRINTS" id="PR00724">
    <property type="entry name" value="CRBOXYPTASEC"/>
</dbReference>
<dbReference type="Pfam" id="PF00450">
    <property type="entry name" value="Peptidase_S10"/>
    <property type="match status" value="1"/>
</dbReference>
<dbReference type="SUPFAM" id="SSF53474">
    <property type="entry name" value="alpha/beta-Hydrolases"/>
    <property type="match status" value="1"/>
</dbReference>
<organism evidence="8 9">
    <name type="scientific">Dactylonectria macrodidyma</name>
    <dbReference type="NCBI Taxonomy" id="307937"/>
    <lineage>
        <taxon>Eukaryota</taxon>
        <taxon>Fungi</taxon>
        <taxon>Dikarya</taxon>
        <taxon>Ascomycota</taxon>
        <taxon>Pezizomycotina</taxon>
        <taxon>Sordariomycetes</taxon>
        <taxon>Hypocreomycetidae</taxon>
        <taxon>Hypocreales</taxon>
        <taxon>Nectriaceae</taxon>
        <taxon>Dactylonectria</taxon>
    </lineage>
</organism>
<dbReference type="PROSITE" id="PS00131">
    <property type="entry name" value="CARBOXYPEPT_SER_SER"/>
    <property type="match status" value="1"/>
</dbReference>
<evidence type="ECO:0000256" key="6">
    <source>
        <dbReference type="ARBA" id="ARBA00023180"/>
    </source>
</evidence>
<evidence type="ECO:0000256" key="1">
    <source>
        <dbReference type="ARBA" id="ARBA00009431"/>
    </source>
</evidence>
<proteinExistence type="inferred from homology"/>
<accession>A0A9P9EPK8</accession>
<keyword evidence="5 7" id="KW-0378">Hydrolase</keyword>
<evidence type="ECO:0000256" key="2">
    <source>
        <dbReference type="ARBA" id="ARBA00022645"/>
    </source>
</evidence>
<evidence type="ECO:0000256" key="5">
    <source>
        <dbReference type="ARBA" id="ARBA00022801"/>
    </source>
</evidence>
<dbReference type="EC" id="3.4.16.-" evidence="7"/>
<reference evidence="8" key="1">
    <citation type="journal article" date="2021" name="Nat. Commun.">
        <title>Genetic determinants of endophytism in the Arabidopsis root mycobiome.</title>
        <authorList>
            <person name="Mesny F."/>
            <person name="Miyauchi S."/>
            <person name="Thiergart T."/>
            <person name="Pickel B."/>
            <person name="Atanasova L."/>
            <person name="Karlsson M."/>
            <person name="Huettel B."/>
            <person name="Barry K.W."/>
            <person name="Haridas S."/>
            <person name="Chen C."/>
            <person name="Bauer D."/>
            <person name="Andreopoulos W."/>
            <person name="Pangilinan J."/>
            <person name="LaButti K."/>
            <person name="Riley R."/>
            <person name="Lipzen A."/>
            <person name="Clum A."/>
            <person name="Drula E."/>
            <person name="Henrissat B."/>
            <person name="Kohler A."/>
            <person name="Grigoriev I.V."/>
            <person name="Martin F.M."/>
            <person name="Hacquard S."/>
        </authorList>
    </citation>
    <scope>NUCLEOTIDE SEQUENCE</scope>
    <source>
        <strain evidence="8">MPI-CAGE-AT-0147</strain>
    </source>
</reference>
<dbReference type="PANTHER" id="PTHR11802">
    <property type="entry name" value="SERINE PROTEASE FAMILY S10 SERINE CARBOXYPEPTIDASE"/>
    <property type="match status" value="1"/>
</dbReference>
<keyword evidence="4 7" id="KW-0732">Signal</keyword>
<protein>
    <recommendedName>
        <fullName evidence="7">Carboxypeptidase</fullName>
        <ecNumber evidence="7">3.4.16.-</ecNumber>
    </recommendedName>
</protein>
<dbReference type="PANTHER" id="PTHR11802:SF113">
    <property type="entry name" value="SERINE CARBOXYPEPTIDASE CTSA-4.1"/>
    <property type="match status" value="1"/>
</dbReference>
<gene>
    <name evidence="8" type="ORF">EDB81DRAFT_692552</name>
</gene>
<dbReference type="GO" id="GO:0006508">
    <property type="term" value="P:proteolysis"/>
    <property type="evidence" value="ECO:0007669"/>
    <property type="project" value="UniProtKB-KW"/>
</dbReference>
<keyword evidence="2 7" id="KW-0121">Carboxypeptidase</keyword>
<keyword evidence="3 7" id="KW-0645">Protease</keyword>
<dbReference type="Gene3D" id="3.40.50.1820">
    <property type="entry name" value="alpha/beta hydrolase"/>
    <property type="match status" value="1"/>
</dbReference>
<keyword evidence="9" id="KW-1185">Reference proteome</keyword>
<dbReference type="Proteomes" id="UP000738349">
    <property type="component" value="Unassembled WGS sequence"/>
</dbReference>
<evidence type="ECO:0000313" key="8">
    <source>
        <dbReference type="EMBL" id="KAH7140981.1"/>
    </source>
</evidence>
<evidence type="ECO:0000256" key="3">
    <source>
        <dbReference type="ARBA" id="ARBA00022670"/>
    </source>
</evidence>
<dbReference type="GO" id="GO:0004185">
    <property type="term" value="F:serine-type carboxypeptidase activity"/>
    <property type="evidence" value="ECO:0007669"/>
    <property type="project" value="UniProtKB-UniRule"/>
</dbReference>
<dbReference type="EMBL" id="JAGMUV010000011">
    <property type="protein sequence ID" value="KAH7140981.1"/>
    <property type="molecule type" value="Genomic_DNA"/>
</dbReference>
<dbReference type="Gene3D" id="1.10.287.410">
    <property type="match status" value="1"/>
</dbReference>
<dbReference type="AlphaFoldDB" id="A0A9P9EPK8"/>
<feature type="signal peptide" evidence="7">
    <location>
        <begin position="1"/>
        <end position="18"/>
    </location>
</feature>
<dbReference type="InterPro" id="IPR018202">
    <property type="entry name" value="Ser_caboxypep_ser_AS"/>
</dbReference>
<comment type="similarity">
    <text evidence="1 7">Belongs to the peptidase S10 family.</text>
</comment>
<sequence>MLVPFLFLMLGSVTGVYSRTQRKPGKWQVHDGDGFTVRTIRTDPRLCDGEAGVSGYVDWDDNHLYFWAFESRNDATQDPVILWLQGGPGGSSVFGGGLMELGACLFDKTMPISQLGAFNSTTYNPYAWNSNATVIFVDQPLGVGYSYGKRQVSHLADAMDDLYAFLVRLFAARPEWGARDFYIAGESYGGSWVPALGATIHRMQSSRVAKLAAATSSRELSTINLKGIMVGNGLMDQKSQRRGNWETGCTSSGSGRLLPIFNASQCAQIAETTPRCEALTQACEASNYNMNVCNVAEAYCMKNGFDLLNDTPWNGYDLSVNCTATPKLCELPPLGMMAWVNSKAVRDHLGVSPEKGTALMISPQVSRDFYQNAEVGYPSHQWVTELLDSDIRVLIYAGNRDWMCTAPGMKLFVDNLVWRGNGPFRSQPDFPLSHEVLGLPLDGRENRTVLGSHKSYSLLSFVEVEAAGHMVPMDQPRVAHAMMNKWLQGKL</sequence>
<dbReference type="OrthoDB" id="443318at2759"/>
<evidence type="ECO:0000256" key="7">
    <source>
        <dbReference type="RuleBase" id="RU361156"/>
    </source>
</evidence>
<feature type="chain" id="PRO_5040534452" description="Carboxypeptidase" evidence="7">
    <location>
        <begin position="19"/>
        <end position="491"/>
    </location>
</feature>
<comment type="caution">
    <text evidence="8">The sequence shown here is derived from an EMBL/GenBank/DDBJ whole genome shotgun (WGS) entry which is preliminary data.</text>
</comment>
<name>A0A9P9EPK8_9HYPO</name>
<evidence type="ECO:0000313" key="9">
    <source>
        <dbReference type="Proteomes" id="UP000738349"/>
    </source>
</evidence>